<dbReference type="Proteomes" id="UP001332243">
    <property type="component" value="Unassembled WGS sequence"/>
</dbReference>
<evidence type="ECO:0000313" key="1">
    <source>
        <dbReference type="EMBL" id="MEE6257076.1"/>
    </source>
</evidence>
<evidence type="ECO:0000313" key="2">
    <source>
        <dbReference type="Proteomes" id="UP001332243"/>
    </source>
</evidence>
<organism evidence="1 2">
    <name type="scientific">Plantactinospora sonchi</name>
    <dbReference type="NCBI Taxonomy" id="1544735"/>
    <lineage>
        <taxon>Bacteria</taxon>
        <taxon>Bacillati</taxon>
        <taxon>Actinomycetota</taxon>
        <taxon>Actinomycetes</taxon>
        <taxon>Micromonosporales</taxon>
        <taxon>Micromonosporaceae</taxon>
        <taxon>Plantactinospora</taxon>
    </lineage>
</organism>
<dbReference type="RefSeq" id="WP_331212172.1">
    <property type="nucleotide sequence ID" value="NZ_JAZGQK010000001.1"/>
</dbReference>
<reference evidence="1 2" key="1">
    <citation type="submission" date="2024-01" db="EMBL/GenBank/DDBJ databases">
        <title>Genome insights into Plantactinospora sonchi sp. nov.</title>
        <authorList>
            <person name="Wang L."/>
        </authorList>
    </citation>
    <scope>NUCLEOTIDE SEQUENCE [LARGE SCALE GENOMIC DNA]</scope>
    <source>
        <strain evidence="1 2">NEAU-QY2</strain>
    </source>
</reference>
<sequence>MTVSFGAGSVREILVVLALAVCGLLLAILVAFTPWYGMAAGGSAEAEVVEVHSPGGPPGTGGVSAASNG</sequence>
<comment type="caution">
    <text evidence="1">The sequence shown here is derived from an EMBL/GenBank/DDBJ whole genome shotgun (WGS) entry which is preliminary data.</text>
</comment>
<dbReference type="EMBL" id="JAZGQK010000001">
    <property type="protein sequence ID" value="MEE6257076.1"/>
    <property type="molecule type" value="Genomic_DNA"/>
</dbReference>
<accession>A0ABU7RKR8</accession>
<protein>
    <submittedName>
        <fullName evidence="1">Uncharacterized protein</fullName>
    </submittedName>
</protein>
<proteinExistence type="predicted"/>
<gene>
    <name evidence="1" type="ORF">V1633_01050</name>
</gene>
<keyword evidence="2" id="KW-1185">Reference proteome</keyword>
<name>A0ABU7RKR8_9ACTN</name>